<evidence type="ECO:0000256" key="1">
    <source>
        <dbReference type="SAM" id="Phobius"/>
    </source>
</evidence>
<protein>
    <submittedName>
        <fullName evidence="2">(northern house mosquito) hypothetical protein</fullName>
    </submittedName>
</protein>
<dbReference type="EMBL" id="HBUE01349482">
    <property type="protein sequence ID" value="CAG6602398.1"/>
    <property type="molecule type" value="Transcribed_RNA"/>
</dbReference>
<dbReference type="AlphaFoldDB" id="A0A8D8L5T5"/>
<dbReference type="EMBL" id="HBUE01242418">
    <property type="protein sequence ID" value="CAG6550116.1"/>
    <property type="molecule type" value="Transcribed_RNA"/>
</dbReference>
<feature type="transmembrane region" description="Helical" evidence="1">
    <location>
        <begin position="79"/>
        <end position="101"/>
    </location>
</feature>
<name>A0A8D8L5T5_CULPI</name>
<proteinExistence type="predicted"/>
<keyword evidence="1" id="KW-1133">Transmembrane helix</keyword>
<accession>A0A8D8L5T5</accession>
<evidence type="ECO:0000313" key="2">
    <source>
        <dbReference type="EMBL" id="CAG6602398.1"/>
    </source>
</evidence>
<reference evidence="2" key="1">
    <citation type="submission" date="2021-05" db="EMBL/GenBank/DDBJ databases">
        <authorList>
            <person name="Alioto T."/>
            <person name="Alioto T."/>
            <person name="Gomez Garrido J."/>
        </authorList>
    </citation>
    <scope>NUCLEOTIDE SEQUENCE</scope>
</reference>
<organism evidence="2">
    <name type="scientific">Culex pipiens</name>
    <name type="common">House mosquito</name>
    <dbReference type="NCBI Taxonomy" id="7175"/>
    <lineage>
        <taxon>Eukaryota</taxon>
        <taxon>Metazoa</taxon>
        <taxon>Ecdysozoa</taxon>
        <taxon>Arthropoda</taxon>
        <taxon>Hexapoda</taxon>
        <taxon>Insecta</taxon>
        <taxon>Pterygota</taxon>
        <taxon>Neoptera</taxon>
        <taxon>Endopterygota</taxon>
        <taxon>Diptera</taxon>
        <taxon>Nematocera</taxon>
        <taxon>Culicoidea</taxon>
        <taxon>Culicidae</taxon>
        <taxon>Culicinae</taxon>
        <taxon>Culicini</taxon>
        <taxon>Culex</taxon>
        <taxon>Culex</taxon>
    </lineage>
</organism>
<keyword evidence="1" id="KW-0472">Membrane</keyword>
<sequence length="178" mass="19088">MWIDGMTIFKGMLSSGPVTVKFANGSSSSSVTFASVMLDRNSITSSVVVGSGGSEYSSVETGSSLSVESSYGRTSDLGVLALVLLLEGSVVVVVVVVVVLVDFTVGICCNSAIFCTGSDEFRKLSTSHSPHGRSYSVDSTAAFTYEYWIKLHGGSMMYAMREHRSSTYTWNSFRPYMA</sequence>
<keyword evidence="1" id="KW-0812">Transmembrane</keyword>